<dbReference type="EMBL" id="CP000607">
    <property type="protein sequence ID" value="ABP36976.1"/>
    <property type="molecule type" value="Genomic_DNA"/>
</dbReference>
<dbReference type="HOGENOM" id="CLU_097451_0_0_10"/>
<name>A4SER7_CHLPM</name>
<proteinExistence type="inferred from homology"/>
<dbReference type="STRING" id="290318.Cvib_0962"/>
<sequence length="192" mass="21520">MGILSVGEVLVERDILDSFFSCDLNACRGCCCVEGELGAPLSEAEATLLQHPPGEVLRMLPDANRQWIARYGTVEDYQGSLYTRTLSGRECVFALIREGVTLCALEIACNEGKTAFPKPLSCRLFPLRVRKKFGLPYLVYEQHGMCRHARLLGTEQRVPLVEYLRPHLEELYGKAWVRSLISFSDSISDPHG</sequence>
<gene>
    <name evidence="2" type="ordered locus">Cvib_0962</name>
</gene>
<evidence type="ECO:0000313" key="2">
    <source>
        <dbReference type="EMBL" id="ABP36976.1"/>
    </source>
</evidence>
<dbReference type="KEGG" id="pvi:Cvib_0962"/>
<dbReference type="OrthoDB" id="597501at2"/>
<dbReference type="Pfam" id="PF11307">
    <property type="entry name" value="DUF3109"/>
    <property type="match status" value="1"/>
</dbReference>
<dbReference type="AlphaFoldDB" id="A4SER7"/>
<dbReference type="eggNOG" id="COG0727">
    <property type="taxonomic scope" value="Bacteria"/>
</dbReference>
<evidence type="ECO:0000256" key="1">
    <source>
        <dbReference type="ARBA" id="ARBA00093770"/>
    </source>
</evidence>
<protein>
    <recommendedName>
        <fullName evidence="3">DUF3109 family protein</fullName>
    </recommendedName>
</protein>
<organism evidence="2">
    <name type="scientific">Chlorobium phaeovibrioides (strain DSM 265 / 1930)</name>
    <name type="common">Prosthecochloris vibrioformis (strain DSM 265)</name>
    <dbReference type="NCBI Taxonomy" id="290318"/>
    <lineage>
        <taxon>Bacteria</taxon>
        <taxon>Pseudomonadati</taxon>
        <taxon>Chlorobiota</taxon>
        <taxon>Chlorobiia</taxon>
        <taxon>Chlorobiales</taxon>
        <taxon>Chlorobiaceae</taxon>
        <taxon>Chlorobium/Pelodictyon group</taxon>
        <taxon>Chlorobium</taxon>
    </lineage>
</organism>
<comment type="similarity">
    <text evidence="1">Belongs to the Rv0495c family.</text>
</comment>
<accession>A4SER7</accession>
<dbReference type="InterPro" id="IPR021458">
    <property type="entry name" value="Rv0495c"/>
</dbReference>
<evidence type="ECO:0008006" key="3">
    <source>
        <dbReference type="Google" id="ProtNLM"/>
    </source>
</evidence>
<reference evidence="2" key="1">
    <citation type="submission" date="2007-03" db="EMBL/GenBank/DDBJ databases">
        <title>Complete sequence of Prosthecochloris vibrioformis DSM 265.</title>
        <authorList>
            <consortium name="US DOE Joint Genome Institute"/>
            <person name="Copeland A."/>
            <person name="Lucas S."/>
            <person name="Lapidus A."/>
            <person name="Barry K."/>
            <person name="Detter J.C."/>
            <person name="Glavina del Rio T."/>
            <person name="Hammon N."/>
            <person name="Israni S."/>
            <person name="Pitluck S."/>
            <person name="Schmutz J."/>
            <person name="Larimer F."/>
            <person name="Land M."/>
            <person name="Hauser L."/>
            <person name="Mikhailova N."/>
            <person name="Li T."/>
            <person name="Overmann J."/>
            <person name="Schuster S.C."/>
            <person name="Bryant D.A."/>
            <person name="Richardson P."/>
        </authorList>
    </citation>
    <scope>NUCLEOTIDE SEQUENCE [LARGE SCALE GENOMIC DNA]</scope>
    <source>
        <strain evidence="2">DSM 265</strain>
    </source>
</reference>